<evidence type="ECO:0000313" key="2">
    <source>
        <dbReference type="EMBL" id="BAN64166.1"/>
    </source>
</evidence>
<feature type="transmembrane region" description="Helical" evidence="1">
    <location>
        <begin position="6"/>
        <end position="32"/>
    </location>
</feature>
<dbReference type="EMBL" id="AK440372">
    <property type="protein sequence ID" value="BAN64166.1"/>
    <property type="molecule type" value="mRNA"/>
</dbReference>
<proteinExistence type="evidence at transcript level"/>
<sequence length="55" mass="6314">MDLAFSYLVLFFMPMIKFLIGHIMLMFVVYIFSTVAFVVSFRVDCFNCVVCGSCP</sequence>
<keyword evidence="1" id="KW-1133">Transmembrane helix</keyword>
<name>S6B586_BABBO</name>
<accession>S6B586</accession>
<protein>
    <submittedName>
        <fullName evidence="2">Uncharacterized protein</fullName>
    </submittedName>
</protein>
<reference evidence="2" key="1">
    <citation type="journal article" date="2014" name="BMC Genomics">
        <title>The Babesia bovis gene and promoter model: an update from full-length EST analysis.</title>
        <authorList>
            <person name="Yamagishi J."/>
            <person name="Wakaguri H."/>
            <person name="Yokoyama N."/>
            <person name="Yamashita R."/>
            <person name="Suzuki Y."/>
            <person name="Xuan X."/>
            <person name="Igarashi I."/>
        </authorList>
    </citation>
    <scope>NUCLEOTIDE SEQUENCE</scope>
    <source>
        <strain evidence="2">Texas</strain>
    </source>
</reference>
<keyword evidence="1" id="KW-0472">Membrane</keyword>
<organism evidence="2">
    <name type="scientific">Babesia bovis</name>
    <dbReference type="NCBI Taxonomy" id="5865"/>
    <lineage>
        <taxon>Eukaryota</taxon>
        <taxon>Sar</taxon>
        <taxon>Alveolata</taxon>
        <taxon>Apicomplexa</taxon>
        <taxon>Aconoidasida</taxon>
        <taxon>Piroplasmida</taxon>
        <taxon>Babesiidae</taxon>
        <taxon>Babesia</taxon>
    </lineage>
</organism>
<dbReference type="AlphaFoldDB" id="S6B586"/>
<keyword evidence="1" id="KW-0812">Transmembrane</keyword>
<evidence type="ECO:0000256" key="1">
    <source>
        <dbReference type="SAM" id="Phobius"/>
    </source>
</evidence>